<gene>
    <name evidence="1" type="ordered locus">B488_07000</name>
</gene>
<dbReference type="AlphaFoldDB" id="L0EUQ1"/>
<protein>
    <submittedName>
        <fullName evidence="1">Uncharacterized protein</fullName>
    </submittedName>
</protein>
<organism evidence="1 2">
    <name type="scientific">Liberibacter crescens (strain BT-1)</name>
    <dbReference type="NCBI Taxonomy" id="1215343"/>
    <lineage>
        <taxon>Bacteria</taxon>
        <taxon>Pseudomonadati</taxon>
        <taxon>Pseudomonadota</taxon>
        <taxon>Alphaproteobacteria</taxon>
        <taxon>Hyphomicrobiales</taxon>
        <taxon>Rhizobiaceae</taxon>
        <taxon>Liberibacter</taxon>
    </lineage>
</organism>
<dbReference type="PATRIC" id="fig|1215343.11.peg.721"/>
<dbReference type="HOGENOM" id="CLU_3329609_0_0_5"/>
<reference evidence="1 2" key="1">
    <citation type="journal article" date="2012" name="Stand. Genomic Sci.">
        <title>Complete genome sequence of Liberibacter crescens BT-1.</title>
        <authorList>
            <person name="Leonard M.T."/>
            <person name="Fagen J.R."/>
            <person name="Davis-Richardson A.G."/>
            <person name="Davis M.J."/>
            <person name="Triplett E.W."/>
        </authorList>
    </citation>
    <scope>NUCLEOTIDE SEQUENCE [LARGE SCALE GENOMIC DNA]</scope>
    <source>
        <strain evidence="1 2">BT-1</strain>
    </source>
</reference>
<sequence>MKKYIFYDRFFQMKKEDFSFTADILSFLNRENLNTEYE</sequence>
<dbReference type="KEGG" id="lcc:B488_07000"/>
<evidence type="ECO:0000313" key="2">
    <source>
        <dbReference type="Proteomes" id="UP000010799"/>
    </source>
</evidence>
<dbReference type="Proteomes" id="UP000010799">
    <property type="component" value="Chromosome"/>
</dbReference>
<name>L0EUQ1_LIBCB</name>
<evidence type="ECO:0000313" key="1">
    <source>
        <dbReference type="EMBL" id="AGA64692.1"/>
    </source>
</evidence>
<dbReference type="EMBL" id="CP003789">
    <property type="protein sequence ID" value="AGA64692.1"/>
    <property type="molecule type" value="Genomic_DNA"/>
</dbReference>
<proteinExistence type="predicted"/>
<accession>L0EUQ1</accession>
<keyword evidence="2" id="KW-1185">Reference proteome</keyword>